<evidence type="ECO:0000313" key="10">
    <source>
        <dbReference type="EMBL" id="OBR90027.1"/>
    </source>
</evidence>
<name>A0A1A6AIX8_9CLOT</name>
<sequence>MNKDSKERILRLFQFLKQYNNIKNPIITDILGEEWYKWLDDLPQHETIVNNIYSLQDDEVEEILKVKRPVLKECPKLPVEIKDWVEKGWENINGQVKIRKEIKLVNEFSNQNEDNENKYIIKKFQDDKRRIDIFNQWERQREQWLKQEIPARAVDDLFNILYELYSNIKKNSESLELILGDGLLLYKKDVFINHPILLQYVKLEFDANVPEFKLIPSDKGTEIYRSLFYNIEDINNELLKGIYNDFEENNYSPIELKNTSSFLNRIANALSAKGKFFASKSEVNDDWENPQIYRRPVLFLRKRNLGFGIAIDSIIEDIKNVENMPSFLEEVVGCIEENSLTDENSNAMLNLNPNGIDEDILLTKPANSEQLAVAKYFESNSAVLVQGPPGTGKTHTIANMIGHLLSQGKSILVTSYSEKALSVLKGKVAHNLQSLCLSLLSTTEGRQEMEKTLDGINENRSRLNPITLAKEVELLQKTRKEYLTKLDDLKSKLKNARLNEYRPIVISGEEYKPLDAAKFINEYKDTHNWIPTPVKLGAGLSLTEEEIVELYETNKIVSKEEEQEYDYELPKLEELKSPIDFQNLIYNKSKFSEEKLKKYEDCWNSRDINYTIEDLKSMIIDLNTALEHINLDSEWTLATIEASKEETIKQSWVNLINEVNDVYKMKLEISEEILEYNPEFEPVDDKIDVRKQLELIVNKLDAGGKITKLNLMFNSDMKTTINSCRINGSIPKHDNEYKALLKYYDLIKARKQLANRWNRQIACLGADNINKMGKDFEVVCKKYCTLIKENLSWYENYWNPIISKLKSMDFNLNQIDHRIDLSNDKYSRLRNIKSKLGVKLIDILNSEIYRLEYFKYLKMKESIVKLVNQYSTKQDSKIIAGLQEALINEDLEMYKKYYEALVKLNGLSKYIERRRYLLNKLSKIAPAWAKEIENRDSIHRESKPPKGVKEAWLFVQFNEELKERNSQSIEAIQNDMIELEDNIKQNTAELAFKKAWQAKLEEFQNNKRQVQYIEGWRQLIRKIGSGKGKRAAIYKAEARKLMPNCQSAVPVWIMPLSKVVENFNPSENKFDVVIIDEASQADVMALVALYLGKKVIIVGDNEQVSPLSIGEKTEDIDRLIREYLYDIPNDKLYCGKFSIYDLAQASGYQPIRLKEHFRCVPEIIQYSNILSYNRQIKPLRDDSEVTTKPATVTYRVEGATSHNKINEKEAKTIVSLILACSENEEYKDKTIGVITLRGDKQAVLVDRLLQKKMNPLEYRKREVLCGNSANFQGDERDIIFLSMVDTNEGEGPLRRNGYGNDDLYKKRYNVAVSRARDQIWLVHSIDSENDLKPGDIRKELIDYLKNPHSKDIEYDTLSKEAESEFEKEVMRYLIDGGYKIVPQWHVGSFRIDMVAIYNDKKIAIECDGEKWHGEEKFEEDMIRQSILERLGWRFIRIRGSKFYRDKIQTMKGVCDKLNNNGIYPTSSEATSKNLGHSSLVDRVKSMAEVIRTQWEKEEV</sequence>
<accession>A0A1A6AIX8</accession>
<dbReference type="PANTHER" id="PTHR43788">
    <property type="entry name" value="DNA2/NAM7 HELICASE FAMILY MEMBER"/>
    <property type="match status" value="1"/>
</dbReference>
<dbReference type="InterPro" id="IPR011335">
    <property type="entry name" value="Restrct_endonuc-II-like"/>
</dbReference>
<keyword evidence="4" id="KW-0347">Helicase</keyword>
<keyword evidence="3 10" id="KW-0378">Hydrolase</keyword>
<dbReference type="CDD" id="cd18808">
    <property type="entry name" value="SF1_C_Upf1"/>
    <property type="match status" value="1"/>
</dbReference>
<dbReference type="EC" id="3.1.11.5" evidence="10"/>
<gene>
    <name evidence="10" type="primary">recD_2</name>
    <name evidence="10" type="ORF">CLRAG_36190</name>
</gene>
<reference evidence="10 11" key="1">
    <citation type="journal article" date="2012" name="Front. Microbiol.">
        <title>Draft Genome Sequence of the Virulent Strain 01-B526 of the Fish Pathogen Aeromonas salmonicida.</title>
        <authorList>
            <person name="Charette S.J."/>
            <person name="Brochu F."/>
            <person name="Boyle B."/>
            <person name="Filion G."/>
            <person name="Tanaka K.H."/>
            <person name="Derome N."/>
        </authorList>
    </citation>
    <scope>NUCLEOTIDE SEQUENCE [LARGE SCALE GENOMIC DNA]</scope>
    <source>
        <strain evidence="10 11">P11</strain>
    </source>
</reference>
<comment type="similarity">
    <text evidence="1">Belongs to the DNA2/NAM7 helicase family.</text>
</comment>
<evidence type="ECO:0000256" key="4">
    <source>
        <dbReference type="ARBA" id="ARBA00022806"/>
    </source>
</evidence>
<dbReference type="InterPro" id="IPR050534">
    <property type="entry name" value="Coronavir_polyprotein_1ab"/>
</dbReference>
<feature type="domain" description="DNA2/NAM7 helicase helicase" evidence="7">
    <location>
        <begin position="948"/>
        <end position="1107"/>
    </location>
</feature>
<keyword evidence="6" id="KW-0175">Coiled coil</keyword>
<proteinExistence type="inferred from homology"/>
<dbReference type="GO" id="GO:0005524">
    <property type="term" value="F:ATP binding"/>
    <property type="evidence" value="ECO:0007669"/>
    <property type="project" value="UniProtKB-KW"/>
</dbReference>
<evidence type="ECO:0000256" key="6">
    <source>
        <dbReference type="SAM" id="Coils"/>
    </source>
</evidence>
<dbReference type="SUPFAM" id="SSF52980">
    <property type="entry name" value="Restriction endonuclease-like"/>
    <property type="match status" value="1"/>
</dbReference>
<dbReference type="InterPro" id="IPR041677">
    <property type="entry name" value="DNA2/NAM7_AAA_11"/>
</dbReference>
<evidence type="ECO:0000256" key="1">
    <source>
        <dbReference type="ARBA" id="ARBA00007913"/>
    </source>
</evidence>
<dbReference type="SUPFAM" id="SSF52540">
    <property type="entry name" value="P-loop containing nucleoside triphosphate hydrolases"/>
    <property type="match status" value="1"/>
</dbReference>
<evidence type="ECO:0000259" key="7">
    <source>
        <dbReference type="Pfam" id="PF13086"/>
    </source>
</evidence>
<comment type="caution">
    <text evidence="10">The sequence shown here is derived from an EMBL/GenBank/DDBJ whole genome shotgun (WGS) entry which is preliminary data.</text>
</comment>
<dbReference type="InterPro" id="IPR041679">
    <property type="entry name" value="DNA2/NAM7-like_C"/>
</dbReference>
<evidence type="ECO:0000256" key="3">
    <source>
        <dbReference type="ARBA" id="ARBA00022801"/>
    </source>
</evidence>
<dbReference type="EMBL" id="LROS01000075">
    <property type="protein sequence ID" value="OBR90027.1"/>
    <property type="molecule type" value="Genomic_DNA"/>
</dbReference>
<dbReference type="PANTHER" id="PTHR43788:SF8">
    <property type="entry name" value="DNA-BINDING PROTEIN SMUBP-2"/>
    <property type="match status" value="1"/>
</dbReference>
<evidence type="ECO:0000313" key="11">
    <source>
        <dbReference type="Proteomes" id="UP000093954"/>
    </source>
</evidence>
<evidence type="ECO:0000256" key="5">
    <source>
        <dbReference type="ARBA" id="ARBA00022840"/>
    </source>
</evidence>
<keyword evidence="5" id="KW-0067">ATP-binding</keyword>
<keyword evidence="2" id="KW-0547">Nucleotide-binding</keyword>
<protein>
    <submittedName>
        <fullName evidence="10">RecBCD enzyme subunit RecD</fullName>
        <ecNumber evidence="10">3.1.11.5</ecNumber>
    </submittedName>
</protein>
<dbReference type="GO" id="GO:0043139">
    <property type="term" value="F:5'-3' DNA helicase activity"/>
    <property type="evidence" value="ECO:0007669"/>
    <property type="project" value="TreeGrafter"/>
</dbReference>
<evidence type="ECO:0000259" key="8">
    <source>
        <dbReference type="Pfam" id="PF13087"/>
    </source>
</evidence>
<feature type="domain" description="DNA2/NAM7 helicase-like C-terminal" evidence="8">
    <location>
        <begin position="1145"/>
        <end position="1322"/>
    </location>
</feature>
<feature type="domain" description="DNA2/NAM7 helicase helicase" evidence="7">
    <location>
        <begin position="368"/>
        <end position="513"/>
    </location>
</feature>
<dbReference type="InterPro" id="IPR027417">
    <property type="entry name" value="P-loop_NTPase"/>
</dbReference>
<keyword evidence="11" id="KW-1185">Reference proteome</keyword>
<dbReference type="Pfam" id="PF18741">
    <property type="entry name" value="MTES_1575"/>
    <property type="match status" value="1"/>
</dbReference>
<feature type="coiled-coil region" evidence="6">
    <location>
        <begin position="472"/>
        <end position="499"/>
    </location>
</feature>
<dbReference type="Proteomes" id="UP000093954">
    <property type="component" value="Unassembled WGS sequence"/>
</dbReference>
<dbReference type="Pfam" id="PF13087">
    <property type="entry name" value="AAA_12"/>
    <property type="match status" value="1"/>
</dbReference>
<dbReference type="InterPro" id="IPR049468">
    <property type="entry name" value="Restrct_endonuc-II-like_dom"/>
</dbReference>
<dbReference type="Gene3D" id="3.40.50.300">
    <property type="entry name" value="P-loop containing nucleotide triphosphate hydrolases"/>
    <property type="match status" value="3"/>
</dbReference>
<dbReference type="GO" id="GO:0008854">
    <property type="term" value="F:exodeoxyribonuclease V activity"/>
    <property type="evidence" value="ECO:0007669"/>
    <property type="project" value="UniProtKB-EC"/>
</dbReference>
<evidence type="ECO:0000259" key="9">
    <source>
        <dbReference type="Pfam" id="PF18741"/>
    </source>
</evidence>
<dbReference type="InterPro" id="IPR047187">
    <property type="entry name" value="SF1_C_Upf1"/>
</dbReference>
<evidence type="ECO:0000256" key="2">
    <source>
        <dbReference type="ARBA" id="ARBA00022741"/>
    </source>
</evidence>
<feature type="domain" description="Restriction endonuclease type II-like" evidence="9">
    <location>
        <begin position="1365"/>
        <end position="1457"/>
    </location>
</feature>
<dbReference type="PATRIC" id="fig|1353534.3.peg.3696"/>
<dbReference type="Gene3D" id="3.40.960.10">
    <property type="entry name" value="VSR Endonuclease"/>
    <property type="match status" value="1"/>
</dbReference>
<dbReference type="Pfam" id="PF13086">
    <property type="entry name" value="AAA_11"/>
    <property type="match status" value="2"/>
</dbReference>
<organism evidence="10 11">
    <name type="scientific">Clostridium ragsdalei P11</name>
    <dbReference type="NCBI Taxonomy" id="1353534"/>
    <lineage>
        <taxon>Bacteria</taxon>
        <taxon>Bacillati</taxon>
        <taxon>Bacillota</taxon>
        <taxon>Clostridia</taxon>
        <taxon>Eubacteriales</taxon>
        <taxon>Clostridiaceae</taxon>
        <taxon>Clostridium</taxon>
    </lineage>
</organism>
<feature type="coiled-coil region" evidence="6">
    <location>
        <begin position="962"/>
        <end position="989"/>
    </location>
</feature>
<dbReference type="RefSeq" id="WP_065079677.1">
    <property type="nucleotide sequence ID" value="NZ_LROS01000075.1"/>
</dbReference>